<feature type="region of interest" description="Disordered" evidence="1">
    <location>
        <begin position="15"/>
        <end position="39"/>
    </location>
</feature>
<protein>
    <recommendedName>
        <fullName evidence="3">DUF6535 domain-containing protein</fullName>
    </recommendedName>
</protein>
<evidence type="ECO:0000313" key="5">
    <source>
        <dbReference type="Proteomes" id="UP000294933"/>
    </source>
</evidence>
<gene>
    <name evidence="4" type="ORF">BD410DRAFT_56352</name>
</gene>
<reference evidence="4 5" key="1">
    <citation type="submission" date="2018-06" db="EMBL/GenBank/DDBJ databases">
        <title>A transcriptomic atlas of mushroom development highlights an independent origin of complex multicellularity.</title>
        <authorList>
            <consortium name="DOE Joint Genome Institute"/>
            <person name="Krizsan K."/>
            <person name="Almasi E."/>
            <person name="Merenyi Z."/>
            <person name="Sahu N."/>
            <person name="Viragh M."/>
            <person name="Koszo T."/>
            <person name="Mondo S."/>
            <person name="Kiss B."/>
            <person name="Balint B."/>
            <person name="Kues U."/>
            <person name="Barry K."/>
            <person name="Hegedus J.C."/>
            <person name="Henrissat B."/>
            <person name="Johnson J."/>
            <person name="Lipzen A."/>
            <person name="Ohm R."/>
            <person name="Nagy I."/>
            <person name="Pangilinan J."/>
            <person name="Yan J."/>
            <person name="Xiong Y."/>
            <person name="Grigoriev I.V."/>
            <person name="Hibbett D.S."/>
            <person name="Nagy L.G."/>
        </authorList>
    </citation>
    <scope>NUCLEOTIDE SEQUENCE [LARGE SCALE GENOMIC DNA]</scope>
    <source>
        <strain evidence="4 5">SZMC22713</strain>
    </source>
</reference>
<feature type="transmembrane region" description="Helical" evidence="2">
    <location>
        <begin position="133"/>
        <end position="156"/>
    </location>
</feature>
<keyword evidence="2" id="KW-0472">Membrane</keyword>
<keyword evidence="2" id="KW-0812">Transmembrane</keyword>
<name>A0A4R5XGF4_9AGAM</name>
<dbReference type="AlphaFoldDB" id="A0A4R5XGF4"/>
<dbReference type="InterPro" id="IPR045338">
    <property type="entry name" value="DUF6535"/>
</dbReference>
<dbReference type="STRING" id="50990.A0A4R5XGF4"/>
<evidence type="ECO:0000259" key="3">
    <source>
        <dbReference type="Pfam" id="PF20153"/>
    </source>
</evidence>
<accession>A0A4R5XGF4</accession>
<feature type="domain" description="DUF6535" evidence="3">
    <location>
        <begin position="46"/>
        <end position="218"/>
    </location>
</feature>
<dbReference type="Pfam" id="PF20153">
    <property type="entry name" value="DUF6535"/>
    <property type="match status" value="1"/>
</dbReference>
<dbReference type="EMBL" id="ML170156">
    <property type="protein sequence ID" value="TDL30223.1"/>
    <property type="molecule type" value="Genomic_DNA"/>
</dbReference>
<sequence>MATLLRRRDERDHLNDLTNDVEATRDGPSQGISSETSFEEPGSKIWLPYLELADKYDKDLVHNWRDDMDSLLIFAALFSASVTAFVIESYNSLVQDLGEVTISVLLQISQQIANGTQATAAVRPSFQPATIDVAINILWFLSLAFSLTCALAAVLVRQWARQYLRYPRSFSATSEQARARQFVFENMEWWKMDVIVEMIPALLHISLILFFIGLLLFVHAISYSLAIYLLCFSAIGGAAYSLLTITPFIFSACPYKTPFTGFFGLCITGGTTLSRAMWRITTVLLATLEVFMSRVLSAVVRLWLPSFSIQRTKALELSKPARSAISRSRVCLRERRPSIEDTLLVFDSTATMIRTYFRRLSKLVHERREEFHDFLTIRDAHALRWTMEYSKRDNDLFTIVSSVPQFVLLYDSRPDVYDIMRISGVTTHTLRLLPLTFGSGKEVTNQSAFVSCLESVISMMPCSTTEISRSGYMLEDQLSLIKDLQFMCYQFRFTIRSSLGCAYFSTLSTLLMYCTTTLEAQMQAPDASESLRQLESFTSVTAWIQLDSCLPWRQDDCLRPLQRAVIDLYHFLTHSPRSPSFPSELCKRLRVFRSLWVTSWLTLYLSYLCRTMHEQ</sequence>
<keyword evidence="2" id="KW-1133">Transmembrane helix</keyword>
<evidence type="ECO:0000256" key="1">
    <source>
        <dbReference type="SAM" id="MobiDB-lite"/>
    </source>
</evidence>
<feature type="transmembrane region" description="Helical" evidence="2">
    <location>
        <begin position="259"/>
        <end position="278"/>
    </location>
</feature>
<organism evidence="4 5">
    <name type="scientific">Rickenella mellea</name>
    <dbReference type="NCBI Taxonomy" id="50990"/>
    <lineage>
        <taxon>Eukaryota</taxon>
        <taxon>Fungi</taxon>
        <taxon>Dikarya</taxon>
        <taxon>Basidiomycota</taxon>
        <taxon>Agaricomycotina</taxon>
        <taxon>Agaricomycetes</taxon>
        <taxon>Hymenochaetales</taxon>
        <taxon>Rickenellaceae</taxon>
        <taxon>Rickenella</taxon>
    </lineage>
</organism>
<evidence type="ECO:0000313" key="4">
    <source>
        <dbReference type="EMBL" id="TDL30223.1"/>
    </source>
</evidence>
<feature type="transmembrane region" description="Helical" evidence="2">
    <location>
        <begin position="201"/>
        <end position="221"/>
    </location>
</feature>
<feature type="transmembrane region" description="Helical" evidence="2">
    <location>
        <begin position="227"/>
        <end position="250"/>
    </location>
</feature>
<keyword evidence="5" id="KW-1185">Reference proteome</keyword>
<feature type="transmembrane region" description="Helical" evidence="2">
    <location>
        <begin position="70"/>
        <end position="87"/>
    </location>
</feature>
<dbReference type="VEuPathDB" id="FungiDB:BD410DRAFT_56352"/>
<evidence type="ECO:0000256" key="2">
    <source>
        <dbReference type="SAM" id="Phobius"/>
    </source>
</evidence>
<dbReference type="Proteomes" id="UP000294933">
    <property type="component" value="Unassembled WGS sequence"/>
</dbReference>
<proteinExistence type="predicted"/>